<evidence type="ECO:0000256" key="1">
    <source>
        <dbReference type="ARBA" id="ARBA00022705"/>
    </source>
</evidence>
<keyword evidence="1" id="KW-0235">DNA replication</keyword>
<dbReference type="InterPro" id="IPR036869">
    <property type="entry name" value="J_dom_sf"/>
</dbReference>
<dbReference type="OrthoDB" id="1738492at2"/>
<feature type="domain" description="J" evidence="4">
    <location>
        <begin position="6"/>
        <end position="82"/>
    </location>
</feature>
<name>A0A369BLA4_9BACL</name>
<dbReference type="InterPro" id="IPR001623">
    <property type="entry name" value="DnaJ_domain"/>
</dbReference>
<keyword evidence="3" id="KW-0472">Membrane</keyword>
<dbReference type="RefSeq" id="WP_114495963.1">
    <property type="nucleotide sequence ID" value="NZ_QPJW01000002.1"/>
</dbReference>
<keyword evidence="6" id="KW-1185">Reference proteome</keyword>
<dbReference type="PROSITE" id="PS50076">
    <property type="entry name" value="DNAJ_2"/>
    <property type="match status" value="1"/>
</dbReference>
<evidence type="ECO:0000313" key="5">
    <source>
        <dbReference type="EMBL" id="RCX21398.1"/>
    </source>
</evidence>
<gene>
    <name evidence="5" type="ORF">DFP94_102147</name>
</gene>
<dbReference type="Proteomes" id="UP000253090">
    <property type="component" value="Unassembled WGS sequence"/>
</dbReference>
<accession>A0A369BLA4</accession>
<organism evidence="5 6">
    <name type="scientific">Fontibacillus phaseoli</name>
    <dbReference type="NCBI Taxonomy" id="1416533"/>
    <lineage>
        <taxon>Bacteria</taxon>
        <taxon>Bacillati</taxon>
        <taxon>Bacillota</taxon>
        <taxon>Bacilli</taxon>
        <taxon>Bacillales</taxon>
        <taxon>Paenibacillaceae</taxon>
        <taxon>Fontibacillus</taxon>
    </lineage>
</organism>
<reference evidence="5 6" key="1">
    <citation type="submission" date="2018-07" db="EMBL/GenBank/DDBJ databases">
        <title>Genomic Encyclopedia of Type Strains, Phase III (KMG-III): the genomes of soil and plant-associated and newly described type strains.</title>
        <authorList>
            <person name="Whitman W."/>
        </authorList>
    </citation>
    <scope>NUCLEOTIDE SEQUENCE [LARGE SCALE GENOMIC DNA]</scope>
    <source>
        <strain evidence="5 6">CECT 8333</strain>
    </source>
</reference>
<evidence type="ECO:0000256" key="3">
    <source>
        <dbReference type="SAM" id="Phobius"/>
    </source>
</evidence>
<feature type="transmembrane region" description="Helical" evidence="3">
    <location>
        <begin position="102"/>
        <end position="120"/>
    </location>
</feature>
<proteinExistence type="predicted"/>
<dbReference type="AlphaFoldDB" id="A0A369BLA4"/>
<evidence type="ECO:0000256" key="2">
    <source>
        <dbReference type="ARBA" id="ARBA00023016"/>
    </source>
</evidence>
<evidence type="ECO:0000313" key="6">
    <source>
        <dbReference type="Proteomes" id="UP000253090"/>
    </source>
</evidence>
<evidence type="ECO:0000259" key="4">
    <source>
        <dbReference type="PROSITE" id="PS50076"/>
    </source>
</evidence>
<keyword evidence="3" id="KW-1133">Transmembrane helix</keyword>
<protein>
    <recommendedName>
        <fullName evidence="4">J domain-containing protein</fullName>
    </recommendedName>
</protein>
<dbReference type="EMBL" id="QPJW01000002">
    <property type="protein sequence ID" value="RCX21398.1"/>
    <property type="molecule type" value="Genomic_DNA"/>
</dbReference>
<dbReference type="GO" id="GO:0006260">
    <property type="term" value="P:DNA replication"/>
    <property type="evidence" value="ECO:0007669"/>
    <property type="project" value="UniProtKB-KW"/>
</dbReference>
<comment type="caution">
    <text evidence="5">The sequence shown here is derived from an EMBL/GenBank/DDBJ whole genome shotgun (WGS) entry which is preliminary data.</text>
</comment>
<keyword evidence="2" id="KW-0346">Stress response</keyword>
<dbReference type="Gene3D" id="1.10.287.110">
    <property type="entry name" value="DnaJ domain"/>
    <property type="match status" value="1"/>
</dbReference>
<keyword evidence="3" id="KW-0812">Transmembrane</keyword>
<sequence>MDDLKRAYELLGLPENASREEVEKAFDLLLRRSRSRRPNEQGDGESEESQYDLQLKAYKTIVEFEERSKIDEMSRERYGKWGKLAGNAEKVDDFFRLHKTKVIIGIIAVIALVVGITSFINHREEQKRLAALPPIDLSIMFVGNYMSDQNQGGDEGLEKAMTAQFPEWKRLKVILTYLPSQGEGVGTADLAYQQKAMAMVATEKPDVYILDENSFDWLGGGGVLEKLDSEANGVLKPLLGENSIKEGRAEEETEDHVYGIRVTDSPLAKQLPLAMQDMIITVRIGSDNKDKAIHLIERYLEPDNTAK</sequence>